<dbReference type="Proteomes" id="UP000248598">
    <property type="component" value="Chromosome 1"/>
</dbReference>
<dbReference type="AlphaFoldDB" id="A0AAX2J4Y2"/>
<accession>A0AAX2J4Y2</accession>
<dbReference type="EMBL" id="LS483426">
    <property type="protein sequence ID" value="SQH24935.1"/>
    <property type="molecule type" value="Genomic_DNA"/>
</dbReference>
<proteinExistence type="predicted"/>
<protein>
    <submittedName>
        <fullName evidence="2">Bacterial extracellular solute-binding proteins, family 3</fullName>
    </submittedName>
</protein>
<dbReference type="KEGG" id="kki:KKKWG1_1081"/>
<dbReference type="GeneID" id="93262424"/>
<dbReference type="InterPro" id="IPR001638">
    <property type="entry name" value="Solute-binding_3/MltF_N"/>
</dbReference>
<dbReference type="Pfam" id="PF00497">
    <property type="entry name" value="SBP_bac_3"/>
    <property type="match status" value="1"/>
</dbReference>
<dbReference type="Gene3D" id="3.40.190.10">
    <property type="entry name" value="Periplasmic binding protein-like II"/>
    <property type="match status" value="2"/>
</dbReference>
<reference evidence="2 3" key="1">
    <citation type="submission" date="2018-06" db="EMBL/GenBank/DDBJ databases">
        <authorList>
            <consortium name="Pathogen Informatics"/>
            <person name="Doyle S."/>
        </authorList>
    </citation>
    <scope>NUCLEOTIDE SEQUENCE [LARGE SCALE GENOMIC DNA]</scope>
    <source>
        <strain evidence="2 3">NCTC10529</strain>
    </source>
</reference>
<evidence type="ECO:0000313" key="3">
    <source>
        <dbReference type="Proteomes" id="UP000248598"/>
    </source>
</evidence>
<feature type="domain" description="Solute-binding protein family 3/N-terminal" evidence="1">
    <location>
        <begin position="66"/>
        <end position="138"/>
    </location>
</feature>
<evidence type="ECO:0000259" key="1">
    <source>
        <dbReference type="Pfam" id="PF00497"/>
    </source>
</evidence>
<sequence>MQSKNCVASIATIPPDNWQGNSSIAIANNESLHQRLIAQYGVQESHCNATPFAALKAVVGKEANVIVSDCAVLLYHMTSNMFKSYPLKRLALADQSDADINLVFAVNTQQPELLATINAGIQQIKQNGELKRILHKWHIQP</sequence>
<gene>
    <name evidence="2" type="ORF">NCTC10529_01130</name>
</gene>
<dbReference type="RefSeq" id="WP_019389264.1">
    <property type="nucleotide sequence ID" value="NZ_CP050136.1"/>
</dbReference>
<name>A0AAX2J4Y2_KINKI</name>
<dbReference type="SUPFAM" id="SSF53850">
    <property type="entry name" value="Periplasmic binding protein-like II"/>
    <property type="match status" value="1"/>
</dbReference>
<organism evidence="2 3">
    <name type="scientific">Kingella kingae</name>
    <dbReference type="NCBI Taxonomy" id="504"/>
    <lineage>
        <taxon>Bacteria</taxon>
        <taxon>Pseudomonadati</taxon>
        <taxon>Pseudomonadota</taxon>
        <taxon>Betaproteobacteria</taxon>
        <taxon>Neisseriales</taxon>
        <taxon>Neisseriaceae</taxon>
        <taxon>Kingella</taxon>
    </lineage>
</organism>
<evidence type="ECO:0000313" key="2">
    <source>
        <dbReference type="EMBL" id="SQH24935.1"/>
    </source>
</evidence>